<dbReference type="SUPFAM" id="SSF55797">
    <property type="entry name" value="PR-1-like"/>
    <property type="match status" value="1"/>
</dbReference>
<evidence type="ECO:0000259" key="1">
    <source>
        <dbReference type="SMART" id="SM00198"/>
    </source>
</evidence>
<reference evidence="2 3" key="1">
    <citation type="submission" date="2020-06" db="EMBL/GenBank/DDBJ databases">
        <authorList>
            <consortium name="Wellcome Sanger Institute Data Sharing"/>
        </authorList>
    </citation>
    <scope>NUCLEOTIDE SEQUENCE [LARGE SCALE GENOMIC DNA]</scope>
</reference>
<reference evidence="2" key="3">
    <citation type="submission" date="2025-09" db="UniProtKB">
        <authorList>
            <consortium name="Ensembl"/>
        </authorList>
    </citation>
    <scope>IDENTIFICATION</scope>
</reference>
<proteinExistence type="predicted"/>
<dbReference type="Proteomes" id="UP000694580">
    <property type="component" value="Chromosome 18"/>
</dbReference>
<dbReference type="Pfam" id="PF00188">
    <property type="entry name" value="CAP"/>
    <property type="match status" value="1"/>
</dbReference>
<dbReference type="InterPro" id="IPR001283">
    <property type="entry name" value="CRISP-related"/>
</dbReference>
<dbReference type="FunFam" id="3.40.33.10:FF:000002">
    <property type="entry name" value="Golgi-associated plant pathogenesis-related protein 1"/>
    <property type="match status" value="1"/>
</dbReference>
<evidence type="ECO:0000313" key="3">
    <source>
        <dbReference type="Proteomes" id="UP000694580"/>
    </source>
</evidence>
<protein>
    <recommendedName>
        <fullName evidence="1">SCP domain-containing protein</fullName>
    </recommendedName>
</protein>
<dbReference type="CDD" id="cd05382">
    <property type="entry name" value="CAP_GAPR1-like"/>
    <property type="match status" value="1"/>
</dbReference>
<reference evidence="2" key="2">
    <citation type="submission" date="2025-08" db="UniProtKB">
        <authorList>
            <consortium name="Ensembl"/>
        </authorList>
    </citation>
    <scope>IDENTIFICATION</scope>
</reference>
<accession>A0AAY4E8T5</accession>
<dbReference type="AlphaFoldDB" id="A0AAY4E8T5"/>
<dbReference type="PANTHER" id="PTHR10334">
    <property type="entry name" value="CYSTEINE-RICH SECRETORY PROTEIN-RELATED"/>
    <property type="match status" value="1"/>
</dbReference>
<dbReference type="GO" id="GO:0005576">
    <property type="term" value="C:extracellular region"/>
    <property type="evidence" value="ECO:0007669"/>
    <property type="project" value="InterPro"/>
</dbReference>
<dbReference type="InterPro" id="IPR034113">
    <property type="entry name" value="SCP_GAPR1-like"/>
</dbReference>
<feature type="domain" description="SCP" evidence="1">
    <location>
        <begin position="5"/>
        <end position="133"/>
    </location>
</feature>
<dbReference type="Gene3D" id="3.40.33.10">
    <property type="entry name" value="CAP"/>
    <property type="match status" value="1"/>
</dbReference>
<dbReference type="PRINTS" id="PR00837">
    <property type="entry name" value="V5TPXLIKE"/>
</dbReference>
<dbReference type="GeneTree" id="ENSGT00940000165492"/>
<keyword evidence="3" id="KW-1185">Reference proteome</keyword>
<sequence length="168" mass="18922">MADANFKAEFLQKHNLYRKKHRAPDMKMSEALCRSAQAWADHLRSTNKDSRTMSLQHSDTQHGENLYMSFKAVENWYNEIKDYDFSNPGFASNTGHFTQVVWKDTTEVGVGCAVVGNCVFVVGQYSPPGNISNEGSWHKMCPAFNHHPSDYGSTSLTSLPSSTPSIYY</sequence>
<dbReference type="PROSITE" id="PS01009">
    <property type="entry name" value="CRISP_1"/>
    <property type="match status" value="1"/>
</dbReference>
<dbReference type="SMART" id="SM00198">
    <property type="entry name" value="SCP"/>
    <property type="match status" value="1"/>
</dbReference>
<organism evidence="2 3">
    <name type="scientific">Denticeps clupeoides</name>
    <name type="common">denticle herring</name>
    <dbReference type="NCBI Taxonomy" id="299321"/>
    <lineage>
        <taxon>Eukaryota</taxon>
        <taxon>Metazoa</taxon>
        <taxon>Chordata</taxon>
        <taxon>Craniata</taxon>
        <taxon>Vertebrata</taxon>
        <taxon>Euteleostomi</taxon>
        <taxon>Actinopterygii</taxon>
        <taxon>Neopterygii</taxon>
        <taxon>Teleostei</taxon>
        <taxon>Clupei</taxon>
        <taxon>Clupeiformes</taxon>
        <taxon>Denticipitoidei</taxon>
        <taxon>Denticipitidae</taxon>
        <taxon>Denticeps</taxon>
    </lineage>
</organism>
<evidence type="ECO:0000313" key="2">
    <source>
        <dbReference type="Ensembl" id="ENSDCDP00010053719.1"/>
    </source>
</evidence>
<dbReference type="InterPro" id="IPR018244">
    <property type="entry name" value="Allrgn_V5/Tpx1_CS"/>
</dbReference>
<name>A0AAY4E8T5_9TELE</name>
<dbReference type="InterPro" id="IPR035940">
    <property type="entry name" value="CAP_sf"/>
</dbReference>
<dbReference type="Ensembl" id="ENSDCDT00010064228.1">
    <property type="protein sequence ID" value="ENSDCDP00010053719.1"/>
    <property type="gene ID" value="ENSDCDG00010031138.1"/>
</dbReference>
<dbReference type="InterPro" id="IPR014044">
    <property type="entry name" value="CAP_dom"/>
</dbReference>